<evidence type="ECO:0000313" key="1">
    <source>
        <dbReference type="EMBL" id="CAH1395387.1"/>
    </source>
</evidence>
<name>A0A9P0H4Z3_NEZVI</name>
<proteinExistence type="predicted"/>
<dbReference type="EMBL" id="OV725079">
    <property type="protein sequence ID" value="CAH1395387.1"/>
    <property type="molecule type" value="Genomic_DNA"/>
</dbReference>
<evidence type="ECO:0000313" key="2">
    <source>
        <dbReference type="Proteomes" id="UP001152798"/>
    </source>
</evidence>
<gene>
    <name evidence="1" type="ORF">NEZAVI_LOCUS5680</name>
</gene>
<reference evidence="1" key="1">
    <citation type="submission" date="2022-01" db="EMBL/GenBank/DDBJ databases">
        <authorList>
            <person name="King R."/>
        </authorList>
    </citation>
    <scope>NUCLEOTIDE SEQUENCE</scope>
</reference>
<sequence length="86" mass="9397">MTPEIRGHWVSAGSVSGGPLPVFRARYILAAEGYSSRSFIRFLTAPGTEDVEGSRRDQNDYVVETRSGHRAAETLTKLSTVVNSLI</sequence>
<dbReference type="AlphaFoldDB" id="A0A9P0H4Z3"/>
<accession>A0A9P0H4Z3</accession>
<organism evidence="1 2">
    <name type="scientific">Nezara viridula</name>
    <name type="common">Southern green stink bug</name>
    <name type="synonym">Cimex viridulus</name>
    <dbReference type="NCBI Taxonomy" id="85310"/>
    <lineage>
        <taxon>Eukaryota</taxon>
        <taxon>Metazoa</taxon>
        <taxon>Ecdysozoa</taxon>
        <taxon>Arthropoda</taxon>
        <taxon>Hexapoda</taxon>
        <taxon>Insecta</taxon>
        <taxon>Pterygota</taxon>
        <taxon>Neoptera</taxon>
        <taxon>Paraneoptera</taxon>
        <taxon>Hemiptera</taxon>
        <taxon>Heteroptera</taxon>
        <taxon>Panheteroptera</taxon>
        <taxon>Pentatomomorpha</taxon>
        <taxon>Pentatomoidea</taxon>
        <taxon>Pentatomidae</taxon>
        <taxon>Pentatominae</taxon>
        <taxon>Nezara</taxon>
    </lineage>
</organism>
<dbReference type="Proteomes" id="UP001152798">
    <property type="component" value="Chromosome 3"/>
</dbReference>
<protein>
    <submittedName>
        <fullName evidence="1">Uncharacterized protein</fullName>
    </submittedName>
</protein>
<keyword evidence="2" id="KW-1185">Reference proteome</keyword>